<reference evidence="1" key="1">
    <citation type="submission" date="2021-06" db="EMBL/GenBank/DDBJ databases">
        <authorList>
            <person name="Kallberg Y."/>
            <person name="Tangrot J."/>
            <person name="Rosling A."/>
        </authorList>
    </citation>
    <scope>NUCLEOTIDE SEQUENCE</scope>
    <source>
        <strain evidence="1">AU212A</strain>
    </source>
</reference>
<organism evidence="1 2">
    <name type="scientific">Scutellospora calospora</name>
    <dbReference type="NCBI Taxonomy" id="85575"/>
    <lineage>
        <taxon>Eukaryota</taxon>
        <taxon>Fungi</taxon>
        <taxon>Fungi incertae sedis</taxon>
        <taxon>Mucoromycota</taxon>
        <taxon>Glomeromycotina</taxon>
        <taxon>Glomeromycetes</taxon>
        <taxon>Diversisporales</taxon>
        <taxon>Gigasporaceae</taxon>
        <taxon>Scutellospora</taxon>
    </lineage>
</organism>
<dbReference type="Proteomes" id="UP000789860">
    <property type="component" value="Unassembled WGS sequence"/>
</dbReference>
<accession>A0ACA9JU88</accession>
<keyword evidence="2" id="KW-1185">Reference proteome</keyword>
<evidence type="ECO:0000313" key="2">
    <source>
        <dbReference type="Proteomes" id="UP000789860"/>
    </source>
</evidence>
<comment type="caution">
    <text evidence="1">The sequence shown here is derived from an EMBL/GenBank/DDBJ whole genome shotgun (WGS) entry which is preliminary data.</text>
</comment>
<proteinExistence type="predicted"/>
<protein>
    <submittedName>
        <fullName evidence="1">4673_t:CDS:1</fullName>
    </submittedName>
</protein>
<sequence>MAVPLEKTVENANNSGNPGLIGQPEKEERQEDLVFIWHKKLADKENSILS</sequence>
<dbReference type="EMBL" id="CAJVPM010000078">
    <property type="protein sequence ID" value="CAG8435500.1"/>
    <property type="molecule type" value="Genomic_DNA"/>
</dbReference>
<evidence type="ECO:0000313" key="1">
    <source>
        <dbReference type="EMBL" id="CAG8435500.1"/>
    </source>
</evidence>
<gene>
    <name evidence="1" type="ORF">SCALOS_LOCUS197</name>
</gene>
<name>A0ACA9JU88_9GLOM</name>